<evidence type="ECO:0000313" key="2">
    <source>
        <dbReference type="EMBL" id="KAK0556314.1"/>
    </source>
</evidence>
<comment type="caution">
    <text evidence="2">The sequence shown here is derived from an EMBL/GenBank/DDBJ whole genome shotgun (WGS) entry which is preliminary data.</text>
</comment>
<feature type="compositionally biased region" description="Basic and acidic residues" evidence="1">
    <location>
        <begin position="231"/>
        <end position="240"/>
    </location>
</feature>
<feature type="compositionally biased region" description="Acidic residues" evidence="1">
    <location>
        <begin position="324"/>
        <end position="334"/>
    </location>
</feature>
<feature type="compositionally biased region" description="Polar residues" evidence="1">
    <location>
        <begin position="311"/>
        <end position="321"/>
    </location>
</feature>
<dbReference type="EMBL" id="JAPDMZ010000017">
    <property type="protein sequence ID" value="KAK0556314.1"/>
    <property type="molecule type" value="Genomic_DNA"/>
</dbReference>
<dbReference type="AlphaFoldDB" id="A0AAN6GTB6"/>
<feature type="region of interest" description="Disordered" evidence="1">
    <location>
        <begin position="28"/>
        <end position="70"/>
    </location>
</feature>
<protein>
    <submittedName>
        <fullName evidence="2">Uncharacterized protein</fullName>
    </submittedName>
</protein>
<organism evidence="2 3">
    <name type="scientific">Tilletia horrida</name>
    <dbReference type="NCBI Taxonomy" id="155126"/>
    <lineage>
        <taxon>Eukaryota</taxon>
        <taxon>Fungi</taxon>
        <taxon>Dikarya</taxon>
        <taxon>Basidiomycota</taxon>
        <taxon>Ustilaginomycotina</taxon>
        <taxon>Exobasidiomycetes</taxon>
        <taxon>Tilletiales</taxon>
        <taxon>Tilletiaceae</taxon>
        <taxon>Tilletia</taxon>
    </lineage>
</organism>
<keyword evidence="3" id="KW-1185">Reference proteome</keyword>
<accession>A0AAN6GTB6</accession>
<feature type="compositionally biased region" description="Low complexity" evidence="1">
    <location>
        <begin position="46"/>
        <end position="58"/>
    </location>
</feature>
<sequence>MPLLERTPPRVVHPIPPSNHVVVAAKSPLPAPLPAPAPAPAPALAPTPSVVSAAPASPNRQEQDSRKDDEIEELKQTLSALRKDLDHAQEAQRRAKEEAEGWAAECEVLQRKQASLRSTAEQPSFEQPNNSSEASQPVDSALLQLQRKDLEKAMATLYAEQHVARVSTEYASLLASTETAHTRDAVAAIGAQFAAMRCEFARRRAERKLQRLIQDSREDLDHLNNKLTSARRELEEERSRASQLQTQLTKSNADLAEHTEKKRKLNSHAAADSSLTITGGHSVSHDHVTEQPAPPPKRGPGRPRKAVAETQKVNPATSSLPLVNEEEELDEDEVERSILYVPPVRPKPRPVKAGSARDASETPPQPVRSKATAKSTAPVDSIHSTFADSSPRRKPASKGTHATDGPAAVSTTNKSRSHNKENVDPVDGPVKSSKKKSKVKAQESDEDDMDDDGDDDDFVSTTKRPSAATKGKKRKDAPEESVPPVRLTESITVPAVTPVLTAKKPKKQRRLGGANAGGGVGGSGTGLSFLSGPSHSGAAGALNAKAGAQTNVNEMRKNWNKDETALLNPSSELGLPLALSPLKPGSNANGRGRGFGNLGRGLPSFLSRSGF</sequence>
<dbReference type="Proteomes" id="UP001176517">
    <property type="component" value="Unassembled WGS sequence"/>
</dbReference>
<gene>
    <name evidence="2" type="ORF">OC846_001269</name>
</gene>
<evidence type="ECO:0000256" key="1">
    <source>
        <dbReference type="SAM" id="MobiDB-lite"/>
    </source>
</evidence>
<feature type="compositionally biased region" description="Polar residues" evidence="1">
    <location>
        <begin position="243"/>
        <end position="252"/>
    </location>
</feature>
<proteinExistence type="predicted"/>
<feature type="compositionally biased region" description="Acidic residues" evidence="1">
    <location>
        <begin position="444"/>
        <end position="458"/>
    </location>
</feature>
<reference evidence="2" key="1">
    <citation type="journal article" date="2023" name="PhytoFront">
        <title>Draft Genome Resources of Seven Strains of Tilletia horrida, Causal Agent of Kernel Smut of Rice.</title>
        <authorList>
            <person name="Khanal S."/>
            <person name="Antony Babu S."/>
            <person name="Zhou X.G."/>
        </authorList>
    </citation>
    <scope>NUCLEOTIDE SEQUENCE</scope>
    <source>
        <strain evidence="2">TX6</strain>
    </source>
</reference>
<feature type="region of interest" description="Disordered" evidence="1">
    <location>
        <begin position="231"/>
        <end position="543"/>
    </location>
</feature>
<feature type="compositionally biased region" description="Gly residues" evidence="1">
    <location>
        <begin position="514"/>
        <end position="525"/>
    </location>
</feature>
<feature type="region of interest" description="Disordered" evidence="1">
    <location>
        <begin position="584"/>
        <end position="611"/>
    </location>
</feature>
<feature type="compositionally biased region" description="Pro residues" evidence="1">
    <location>
        <begin position="29"/>
        <end position="45"/>
    </location>
</feature>
<name>A0AAN6GTB6_9BASI</name>
<feature type="compositionally biased region" description="Basic and acidic residues" evidence="1">
    <location>
        <begin position="61"/>
        <end position="70"/>
    </location>
</feature>
<evidence type="ECO:0000313" key="3">
    <source>
        <dbReference type="Proteomes" id="UP001176517"/>
    </source>
</evidence>
<feature type="compositionally biased region" description="Low complexity" evidence="1">
    <location>
        <begin position="526"/>
        <end position="543"/>
    </location>
</feature>
<feature type="region of interest" description="Disordered" evidence="1">
    <location>
        <begin position="114"/>
        <end position="138"/>
    </location>
</feature>